<keyword evidence="3" id="KW-1185">Reference proteome</keyword>
<sequence>MMSPVAVATWATTLICGALLVLPGVTASSMYFNDILIFLDGAYRVVNGQVPNQDFHTALGPLNYYLPGLGYWMTDRLGMAMPVGMAALMLVTAPIMIHVLGTRLRPLIGVPLAIFLVLLLATPMNTGEIPSKISFAMFYNRIGWVLLGILLVLHLHPERTVRWQGWRDAAAAATLTMLLVYTKMTYGVVALCFLVLLLLQPAQRRWAGSAIALCIGIGLLVEIVWGGTRMHIADLIEATRVSGVIESYIYVRSFLRVSGEYAVFALIAGLALWHQPRITDALFYFLCGAAGFALLNQNFQHVGIVTMLVGGAVAAEILLRHQHMVASRTMHSVLRGAPLAVGVLLMPIALSSATAIGVHAVMASTRAGVALETPNGTDVRIVNVFNRGQFEFYERYAQSLGSGAALLASLENPGTSRVLVMDFVSPFASLAGLPPQEGGNAWMHDNRNFDLRVHLPAQEMLSGVDVVMIPKHPVAEGTTQKMQQIYGAYLEEHFELTRDTGSWSLYQRRPTPKAVIRRPVGPRSS</sequence>
<name>A0A1P8N169_9RHOB</name>
<evidence type="ECO:0008006" key="4">
    <source>
        <dbReference type="Google" id="ProtNLM"/>
    </source>
</evidence>
<gene>
    <name evidence="2" type="ORF">BWR18_19465</name>
</gene>
<feature type="transmembrane region" description="Helical" evidence="1">
    <location>
        <begin position="178"/>
        <end position="200"/>
    </location>
</feature>
<keyword evidence="1" id="KW-1133">Transmembrane helix</keyword>
<feature type="transmembrane region" description="Helical" evidence="1">
    <location>
        <begin position="302"/>
        <end position="319"/>
    </location>
</feature>
<geneLocation type="plasmid" evidence="2 3">
    <name>pDOK1-4-1</name>
</geneLocation>
<feature type="transmembrane region" description="Helical" evidence="1">
    <location>
        <begin position="107"/>
        <end position="126"/>
    </location>
</feature>
<accession>A0A1P8N169</accession>
<reference evidence="2 3" key="1">
    <citation type="submission" date="2017-01" db="EMBL/GenBank/DDBJ databases">
        <title>Complete genome of Tateyamaria omphalii DOK1-4 isolated from seawater in Dokdo.</title>
        <authorList>
            <person name="Kim J.H."/>
            <person name="Chi W.-J."/>
        </authorList>
    </citation>
    <scope>NUCLEOTIDE SEQUENCE [LARGE SCALE GENOMIC DNA]</scope>
    <source>
        <strain evidence="2 3">DOK1-4</strain>
        <plasmid evidence="2 3">pDOK1-4-1</plasmid>
    </source>
</reference>
<feature type="transmembrane region" description="Helical" evidence="1">
    <location>
        <begin position="249"/>
        <end position="272"/>
    </location>
</feature>
<keyword evidence="1" id="KW-0472">Membrane</keyword>
<keyword evidence="2" id="KW-0614">Plasmid</keyword>
<dbReference type="Proteomes" id="UP000186336">
    <property type="component" value="Plasmid pDOK1-4-1"/>
</dbReference>
<feature type="transmembrane region" description="Helical" evidence="1">
    <location>
        <begin position="79"/>
        <end position="100"/>
    </location>
</feature>
<feature type="transmembrane region" description="Helical" evidence="1">
    <location>
        <begin position="339"/>
        <end position="361"/>
    </location>
</feature>
<feature type="transmembrane region" description="Helical" evidence="1">
    <location>
        <begin position="206"/>
        <end position="228"/>
    </location>
</feature>
<organism evidence="2 3">
    <name type="scientific">Tateyamaria omphalii</name>
    <dbReference type="NCBI Taxonomy" id="299262"/>
    <lineage>
        <taxon>Bacteria</taxon>
        <taxon>Pseudomonadati</taxon>
        <taxon>Pseudomonadota</taxon>
        <taxon>Alphaproteobacteria</taxon>
        <taxon>Rhodobacterales</taxon>
        <taxon>Roseobacteraceae</taxon>
        <taxon>Tateyamaria</taxon>
    </lineage>
</organism>
<feature type="transmembrane region" description="Helical" evidence="1">
    <location>
        <begin position="278"/>
        <end position="295"/>
    </location>
</feature>
<feature type="transmembrane region" description="Helical" evidence="1">
    <location>
        <begin position="138"/>
        <end position="157"/>
    </location>
</feature>
<proteinExistence type="predicted"/>
<protein>
    <recommendedName>
        <fullName evidence="4">Glycosyltransferase RgtA/B/C/D-like domain-containing protein</fullName>
    </recommendedName>
</protein>
<dbReference type="AlphaFoldDB" id="A0A1P8N169"/>
<evidence type="ECO:0000256" key="1">
    <source>
        <dbReference type="SAM" id="Phobius"/>
    </source>
</evidence>
<evidence type="ECO:0000313" key="2">
    <source>
        <dbReference type="EMBL" id="APX14043.1"/>
    </source>
</evidence>
<dbReference type="EMBL" id="CP019313">
    <property type="protein sequence ID" value="APX14043.1"/>
    <property type="molecule type" value="Genomic_DNA"/>
</dbReference>
<keyword evidence="1" id="KW-0812">Transmembrane</keyword>
<evidence type="ECO:0000313" key="3">
    <source>
        <dbReference type="Proteomes" id="UP000186336"/>
    </source>
</evidence>
<dbReference type="KEGG" id="tom:BWR18_19465"/>